<evidence type="ECO:0000313" key="1">
    <source>
        <dbReference type="EMBL" id="EMD31070.1"/>
    </source>
</evidence>
<accession>M2QGB5</accession>
<gene>
    <name evidence="1" type="ORF">CERSUDRAFT_78412</name>
</gene>
<sequence>MQQGACAIGARVPVRGRTRDNVGREPSEVLAANENGIDAPLGVCVELQSAAAWRGREGKRALYVDCLQIARLAVAIRLGWGWIVRRLGLQCLPRVALEPLVQLDGLISPHSPDRSCIALRSRRAANTMKASEAVHMSDEVSFEQAREEGLATCKRKPRSSSVRQILPS</sequence>
<keyword evidence="2" id="KW-1185">Reference proteome</keyword>
<dbReference type="Proteomes" id="UP000016930">
    <property type="component" value="Unassembled WGS sequence"/>
</dbReference>
<dbReference type="EMBL" id="KB445824">
    <property type="protein sequence ID" value="EMD31070.1"/>
    <property type="molecule type" value="Genomic_DNA"/>
</dbReference>
<dbReference type="AlphaFoldDB" id="M2QGB5"/>
<name>M2QGB5_CERS8</name>
<dbReference type="HOGENOM" id="CLU_1586270_0_0_1"/>
<reference evidence="1 2" key="1">
    <citation type="journal article" date="2012" name="Proc. Natl. Acad. Sci. U.S.A.">
        <title>Comparative genomics of Ceriporiopsis subvermispora and Phanerochaete chrysosporium provide insight into selective ligninolysis.</title>
        <authorList>
            <person name="Fernandez-Fueyo E."/>
            <person name="Ruiz-Duenas F.J."/>
            <person name="Ferreira P."/>
            <person name="Floudas D."/>
            <person name="Hibbett D.S."/>
            <person name="Canessa P."/>
            <person name="Larrondo L.F."/>
            <person name="James T.Y."/>
            <person name="Seelenfreund D."/>
            <person name="Lobos S."/>
            <person name="Polanco R."/>
            <person name="Tello M."/>
            <person name="Honda Y."/>
            <person name="Watanabe T."/>
            <person name="Watanabe T."/>
            <person name="Ryu J.S."/>
            <person name="Kubicek C.P."/>
            <person name="Schmoll M."/>
            <person name="Gaskell J."/>
            <person name="Hammel K.E."/>
            <person name="St John F.J."/>
            <person name="Vanden Wymelenberg A."/>
            <person name="Sabat G."/>
            <person name="Splinter BonDurant S."/>
            <person name="Syed K."/>
            <person name="Yadav J.S."/>
            <person name="Doddapaneni H."/>
            <person name="Subramanian V."/>
            <person name="Lavin J.L."/>
            <person name="Oguiza J.A."/>
            <person name="Perez G."/>
            <person name="Pisabarro A.G."/>
            <person name="Ramirez L."/>
            <person name="Santoyo F."/>
            <person name="Master E."/>
            <person name="Coutinho P.M."/>
            <person name="Henrissat B."/>
            <person name="Lombard V."/>
            <person name="Magnuson J.K."/>
            <person name="Kuees U."/>
            <person name="Hori C."/>
            <person name="Igarashi K."/>
            <person name="Samejima M."/>
            <person name="Held B.W."/>
            <person name="Barry K.W."/>
            <person name="LaButti K.M."/>
            <person name="Lapidus A."/>
            <person name="Lindquist E.A."/>
            <person name="Lucas S.M."/>
            <person name="Riley R."/>
            <person name="Salamov A.A."/>
            <person name="Hoffmeister D."/>
            <person name="Schwenk D."/>
            <person name="Hadar Y."/>
            <person name="Yarden O."/>
            <person name="de Vries R.P."/>
            <person name="Wiebenga A."/>
            <person name="Stenlid J."/>
            <person name="Eastwood D."/>
            <person name="Grigoriev I.V."/>
            <person name="Berka R.M."/>
            <person name="Blanchette R.A."/>
            <person name="Kersten P."/>
            <person name="Martinez A.T."/>
            <person name="Vicuna R."/>
            <person name="Cullen D."/>
        </authorList>
    </citation>
    <scope>NUCLEOTIDE SEQUENCE [LARGE SCALE GENOMIC DNA]</scope>
    <source>
        <strain evidence="1 2">B</strain>
    </source>
</reference>
<evidence type="ECO:0000313" key="2">
    <source>
        <dbReference type="Proteomes" id="UP000016930"/>
    </source>
</evidence>
<organism evidence="1 2">
    <name type="scientific">Ceriporiopsis subvermispora (strain B)</name>
    <name type="common">White-rot fungus</name>
    <name type="synonym">Gelatoporia subvermispora</name>
    <dbReference type="NCBI Taxonomy" id="914234"/>
    <lineage>
        <taxon>Eukaryota</taxon>
        <taxon>Fungi</taxon>
        <taxon>Dikarya</taxon>
        <taxon>Basidiomycota</taxon>
        <taxon>Agaricomycotina</taxon>
        <taxon>Agaricomycetes</taxon>
        <taxon>Polyporales</taxon>
        <taxon>Gelatoporiaceae</taxon>
        <taxon>Gelatoporia</taxon>
    </lineage>
</organism>
<proteinExistence type="predicted"/>
<protein>
    <submittedName>
        <fullName evidence="1">Uncharacterized protein</fullName>
    </submittedName>
</protein>